<keyword evidence="8" id="KW-1185">Reference proteome</keyword>
<reference evidence="7" key="2">
    <citation type="submission" date="2023-05" db="EMBL/GenBank/DDBJ databases">
        <authorList>
            <consortium name="Lawrence Berkeley National Laboratory"/>
            <person name="Steindorff A."/>
            <person name="Hensen N."/>
            <person name="Bonometti L."/>
            <person name="Westerberg I."/>
            <person name="Brannstrom I.O."/>
            <person name="Guillou S."/>
            <person name="Cros-Aarteil S."/>
            <person name="Calhoun S."/>
            <person name="Haridas S."/>
            <person name="Kuo A."/>
            <person name="Mondo S."/>
            <person name="Pangilinan J."/>
            <person name="Riley R."/>
            <person name="Labutti K."/>
            <person name="Andreopoulos B."/>
            <person name="Lipzen A."/>
            <person name="Chen C."/>
            <person name="Yanf M."/>
            <person name="Daum C."/>
            <person name="Ng V."/>
            <person name="Clum A."/>
            <person name="Ohm R."/>
            <person name="Martin F."/>
            <person name="Silar P."/>
            <person name="Natvig D."/>
            <person name="Lalanne C."/>
            <person name="Gautier V."/>
            <person name="Ament-Velasquez S.L."/>
            <person name="Kruys A."/>
            <person name="Hutchinson M.I."/>
            <person name="Powell A.J."/>
            <person name="Barry K."/>
            <person name="Miller A.N."/>
            <person name="Grigoriev I.V."/>
            <person name="Debuchy R."/>
            <person name="Gladieux P."/>
            <person name="Thoren M.H."/>
            <person name="Johannesson H."/>
        </authorList>
    </citation>
    <scope>NUCLEOTIDE SEQUENCE</scope>
    <source>
        <strain evidence="7">CBS 359.72</strain>
    </source>
</reference>
<dbReference type="CDD" id="cd08598">
    <property type="entry name" value="PI-PLC1c_yeast"/>
    <property type="match status" value="1"/>
</dbReference>
<feature type="compositionally biased region" description="Polar residues" evidence="5">
    <location>
        <begin position="708"/>
        <end position="718"/>
    </location>
</feature>
<organism evidence="7 8">
    <name type="scientific">Corynascus novoguineensis</name>
    <dbReference type="NCBI Taxonomy" id="1126955"/>
    <lineage>
        <taxon>Eukaryota</taxon>
        <taxon>Fungi</taxon>
        <taxon>Dikarya</taxon>
        <taxon>Ascomycota</taxon>
        <taxon>Pezizomycotina</taxon>
        <taxon>Sordariomycetes</taxon>
        <taxon>Sordariomycetidae</taxon>
        <taxon>Sordariales</taxon>
        <taxon>Chaetomiaceae</taxon>
        <taxon>Corynascus</taxon>
    </lineage>
</organism>
<feature type="compositionally biased region" description="Basic and acidic residues" evidence="5">
    <location>
        <begin position="540"/>
        <end position="551"/>
    </location>
</feature>
<keyword evidence="4" id="KW-0378">Hydrolase</keyword>
<dbReference type="SUPFAM" id="SSF49562">
    <property type="entry name" value="C2 domain (Calcium/lipid-binding domain, CaLB)"/>
    <property type="match status" value="1"/>
</dbReference>
<keyword evidence="4" id="KW-0442">Lipid degradation</keyword>
<keyword evidence="4" id="KW-0443">Lipid metabolism</keyword>
<dbReference type="Pfam" id="PF00388">
    <property type="entry name" value="PI-PLC-X"/>
    <property type="match status" value="1"/>
</dbReference>
<evidence type="ECO:0000256" key="5">
    <source>
        <dbReference type="SAM" id="MobiDB-lite"/>
    </source>
</evidence>
<dbReference type="InterPro" id="IPR035892">
    <property type="entry name" value="C2_domain_sf"/>
</dbReference>
<dbReference type="EC" id="3.1.4.11" evidence="4"/>
<evidence type="ECO:0000256" key="2">
    <source>
        <dbReference type="ARBA" id="ARBA00023054"/>
    </source>
</evidence>
<dbReference type="GO" id="GO:0004435">
    <property type="term" value="F:phosphatidylinositol-4,5-bisphosphate phospholipase C activity"/>
    <property type="evidence" value="ECO:0007669"/>
    <property type="project" value="UniProtKB-EC"/>
</dbReference>
<feature type="region of interest" description="Disordered" evidence="5">
    <location>
        <begin position="160"/>
        <end position="187"/>
    </location>
</feature>
<dbReference type="PROSITE" id="PS50008">
    <property type="entry name" value="PIPLC_Y_DOMAIN"/>
    <property type="match status" value="1"/>
</dbReference>
<dbReference type="SUPFAM" id="SSF51695">
    <property type="entry name" value="PLC-like phosphodiesterases"/>
    <property type="match status" value="1"/>
</dbReference>
<keyword evidence="3" id="KW-0807">Transducer</keyword>
<dbReference type="Pfam" id="PF09745">
    <property type="entry name" value="NSRP1_N"/>
    <property type="match status" value="1"/>
</dbReference>
<proteinExistence type="inferred from homology"/>
<feature type="domain" description="PI-PLC Y-box" evidence="6">
    <location>
        <begin position="349"/>
        <end position="462"/>
    </location>
</feature>
<dbReference type="Proteomes" id="UP001303647">
    <property type="component" value="Unassembled WGS sequence"/>
</dbReference>
<dbReference type="CDD" id="cd00275">
    <property type="entry name" value="C2_PLC_like"/>
    <property type="match status" value="1"/>
</dbReference>
<evidence type="ECO:0000256" key="1">
    <source>
        <dbReference type="ARBA" id="ARBA00010126"/>
    </source>
</evidence>
<dbReference type="InterPro" id="IPR001192">
    <property type="entry name" value="PI-PLC_fam"/>
</dbReference>
<feature type="region of interest" description="Disordered" evidence="5">
    <location>
        <begin position="870"/>
        <end position="979"/>
    </location>
</feature>
<dbReference type="PROSITE" id="PS50007">
    <property type="entry name" value="PIPLC_X_DOMAIN"/>
    <property type="match status" value="1"/>
</dbReference>
<feature type="region of interest" description="Disordered" evidence="5">
    <location>
        <begin position="527"/>
        <end position="565"/>
    </location>
</feature>
<dbReference type="PANTHER" id="PTHR10336">
    <property type="entry name" value="PHOSPHOINOSITIDE-SPECIFIC PHOSPHOLIPASE C FAMILY PROTEIN"/>
    <property type="match status" value="1"/>
</dbReference>
<name>A0AAN7HFI9_9PEZI</name>
<evidence type="ECO:0000256" key="4">
    <source>
        <dbReference type="RuleBase" id="RU361133"/>
    </source>
</evidence>
<dbReference type="GO" id="GO:0000381">
    <property type="term" value="P:regulation of alternative mRNA splicing, via spliceosome"/>
    <property type="evidence" value="ECO:0007669"/>
    <property type="project" value="InterPro"/>
</dbReference>
<dbReference type="InterPro" id="IPR018612">
    <property type="entry name" value="NSRP1_N"/>
</dbReference>
<comment type="catalytic activity">
    <reaction evidence="4">
        <text>a 1,2-diacyl-sn-glycero-3-phospho-(1D-myo-inositol-4,5-bisphosphate) + H2O = 1D-myo-inositol 1,4,5-trisphosphate + a 1,2-diacyl-sn-glycerol + H(+)</text>
        <dbReference type="Rhea" id="RHEA:33179"/>
        <dbReference type="ChEBI" id="CHEBI:15377"/>
        <dbReference type="ChEBI" id="CHEBI:15378"/>
        <dbReference type="ChEBI" id="CHEBI:17815"/>
        <dbReference type="ChEBI" id="CHEBI:58456"/>
        <dbReference type="ChEBI" id="CHEBI:203600"/>
        <dbReference type="EC" id="3.1.4.11"/>
    </reaction>
</comment>
<accession>A0AAN7HFI9</accession>
<feature type="compositionally biased region" description="Basic and acidic residues" evidence="5">
    <location>
        <begin position="877"/>
        <end position="907"/>
    </location>
</feature>
<feature type="region of interest" description="Disordered" evidence="5">
    <location>
        <begin position="207"/>
        <end position="226"/>
    </location>
</feature>
<reference evidence="7" key="1">
    <citation type="journal article" date="2023" name="Mol. Phylogenet. Evol.">
        <title>Genome-scale phylogeny and comparative genomics of the fungal order Sordariales.</title>
        <authorList>
            <person name="Hensen N."/>
            <person name="Bonometti L."/>
            <person name="Westerberg I."/>
            <person name="Brannstrom I.O."/>
            <person name="Guillou S."/>
            <person name="Cros-Aarteil S."/>
            <person name="Calhoun S."/>
            <person name="Haridas S."/>
            <person name="Kuo A."/>
            <person name="Mondo S."/>
            <person name="Pangilinan J."/>
            <person name="Riley R."/>
            <person name="LaButti K."/>
            <person name="Andreopoulos B."/>
            <person name="Lipzen A."/>
            <person name="Chen C."/>
            <person name="Yan M."/>
            <person name="Daum C."/>
            <person name="Ng V."/>
            <person name="Clum A."/>
            <person name="Steindorff A."/>
            <person name="Ohm R.A."/>
            <person name="Martin F."/>
            <person name="Silar P."/>
            <person name="Natvig D.O."/>
            <person name="Lalanne C."/>
            <person name="Gautier V."/>
            <person name="Ament-Velasquez S.L."/>
            <person name="Kruys A."/>
            <person name="Hutchinson M.I."/>
            <person name="Powell A.J."/>
            <person name="Barry K."/>
            <person name="Miller A.N."/>
            <person name="Grigoriev I.V."/>
            <person name="Debuchy R."/>
            <person name="Gladieux P."/>
            <person name="Hiltunen Thoren M."/>
            <person name="Johannesson H."/>
        </authorList>
    </citation>
    <scope>NUCLEOTIDE SEQUENCE</scope>
    <source>
        <strain evidence="7">CBS 359.72</strain>
    </source>
</reference>
<evidence type="ECO:0000256" key="3">
    <source>
        <dbReference type="ARBA" id="ARBA00023224"/>
    </source>
</evidence>
<dbReference type="InterPro" id="IPR056584">
    <property type="entry name" value="EF-hand_15"/>
</dbReference>
<dbReference type="EMBL" id="MU857648">
    <property type="protein sequence ID" value="KAK4247771.1"/>
    <property type="molecule type" value="Genomic_DNA"/>
</dbReference>
<feature type="compositionally biased region" description="Basic and acidic residues" evidence="5">
    <location>
        <begin position="970"/>
        <end position="979"/>
    </location>
</feature>
<protein>
    <recommendedName>
        <fullName evidence="4">Phosphoinositide phospholipase C</fullName>
        <ecNumber evidence="4">3.1.4.11</ecNumber>
    </recommendedName>
</protein>
<dbReference type="Gene3D" id="3.20.20.190">
    <property type="entry name" value="Phosphatidylinositol (PI) phosphodiesterase"/>
    <property type="match status" value="1"/>
</dbReference>
<feature type="compositionally biased region" description="Polar residues" evidence="5">
    <location>
        <begin position="655"/>
        <end position="664"/>
    </location>
</feature>
<dbReference type="InterPro" id="IPR000909">
    <property type="entry name" value="PLipase_C_PInositol-sp_X_dom"/>
</dbReference>
<dbReference type="InterPro" id="IPR017946">
    <property type="entry name" value="PLC-like_Pdiesterase_TIM-brl"/>
</dbReference>
<dbReference type="Gene3D" id="2.60.40.150">
    <property type="entry name" value="C2 domain"/>
    <property type="match status" value="1"/>
</dbReference>
<comment type="similarity">
    <text evidence="1">Belongs to the NSRP1 family.</text>
</comment>
<dbReference type="SMART" id="SM00149">
    <property type="entry name" value="PLCYc"/>
    <property type="match status" value="1"/>
</dbReference>
<comment type="caution">
    <text evidence="7">The sequence shown here is derived from an EMBL/GenBank/DDBJ whole genome shotgun (WGS) entry which is preliminary data.</text>
</comment>
<dbReference type="InterPro" id="IPR000008">
    <property type="entry name" value="C2_dom"/>
</dbReference>
<feature type="compositionally biased region" description="Acidic residues" evidence="5">
    <location>
        <begin position="160"/>
        <end position="179"/>
    </location>
</feature>
<dbReference type="AlphaFoldDB" id="A0AAN7HFI9"/>
<feature type="compositionally biased region" description="Basic and acidic residues" evidence="5">
    <location>
        <begin position="947"/>
        <end position="961"/>
    </location>
</feature>
<dbReference type="InterPro" id="IPR001711">
    <property type="entry name" value="PLipase_C_Pinositol-sp_Y"/>
</dbReference>
<sequence length="1000" mass="109307">MAHSAKANLHPLPDGSRQAGGGVSGKVHTVRTVSGAVLAHLQQVYASYAGGNGEWSPEKTAAFHKDVQHDTDAERALELASGKAWDFNSFLQYMTSSITHAVAPPREEDLSWPLSSYFISSSHNTYLTGNQLSSDSSADAYKNVLLRGCRCIEIDVWDGDDSDDSDDEAETSSSSDDEEAKEKRKLRFNRVKGKLPKSLASRLEKTSLADAPSTSPPPNSLQKVSSVKEPRVLHGYTLTKEVSFREVCVAIRDHAFVLTDAPLIASLEVHCSPEQQETMVAIMRETWGDYLLPEPKEDARHLPSPAELRGKILVKVKYAPPEAKEDEAPLLGDDAAAKAKKPSKIIQALSKLGIYTRGVSFKSLTQPEATMPTHIFSLSEGGVMEVHQKSARELFEHNRNFLMRTYPSGLRIRSSNLDPAVFWRKGIQIVALNWQNWDEGMMLNEGMFAGTSGYVLKPEGYRVSKSLPAPSTSGGEENPQATAVKHYTMDLTIQVLAGQSLPLPPGDDNPSSFRPYVKVELHVEEPGERLSRAGADAVPEEGKEKEGEYKAKTKSRKGCDPDFSGGKEPPLIFEGVPGVVPELSFVRFLVRDDEVGRDSLAAWACVRVDRLREGYRTMSKPGFSFGLKKAGTAKPAPAPRRPAPFGGGDDDGSGDESTPKNVAQVSELDIFSTAQPSKHSGSPPDRRKKPTNKPLKPPQPSTAPEAANQFSDLSSALTSRKHAAEAAEVDPSIYDYDAAYDSFKAAKAAAVGKAADGDAPEKKPRYFEALLSAADLRERDRQIAEERRLQRERAAEGDAFADKEKFVTEAYRRQQEANRRLQEEEERREEAERKKNAGKGLAEFYKGMLERGEREHAALVKAAEQGVAVTAAQGGGAKEEEEGKEKSAAERAREINARGGNREKEKQAQGAAASAGAGAQPKGVYAAGGKRAMRERQTRMLEAQLEESLKRSRQEAEEEAAKVQLASKSRKTEADISSARERYLARKRAAEEAKKNGEAP</sequence>
<feature type="region of interest" description="Disordered" evidence="5">
    <location>
        <begin position="1"/>
        <end position="26"/>
    </location>
</feature>
<feature type="compositionally biased region" description="Basic and acidic residues" evidence="5">
    <location>
        <begin position="788"/>
        <end position="822"/>
    </location>
</feature>
<evidence type="ECO:0000313" key="7">
    <source>
        <dbReference type="EMBL" id="KAK4247771.1"/>
    </source>
</evidence>
<feature type="compositionally biased region" description="Low complexity" evidence="5">
    <location>
        <begin position="908"/>
        <end position="920"/>
    </location>
</feature>
<keyword evidence="2" id="KW-0175">Coiled coil</keyword>
<evidence type="ECO:0000259" key="6">
    <source>
        <dbReference type="PROSITE" id="PS50008"/>
    </source>
</evidence>
<dbReference type="SMART" id="SM00239">
    <property type="entry name" value="C2"/>
    <property type="match status" value="1"/>
</dbReference>
<dbReference type="Pfam" id="PF00387">
    <property type="entry name" value="PI-PLC-Y"/>
    <property type="match status" value="1"/>
</dbReference>
<dbReference type="GO" id="GO:0048015">
    <property type="term" value="P:phosphatidylinositol-mediated signaling"/>
    <property type="evidence" value="ECO:0007669"/>
    <property type="project" value="TreeGrafter"/>
</dbReference>
<dbReference type="Pfam" id="PF23617">
    <property type="entry name" value="EF-hand_15"/>
    <property type="match status" value="1"/>
</dbReference>
<dbReference type="PRINTS" id="PR00390">
    <property type="entry name" value="PHPHLIPASEC"/>
</dbReference>
<dbReference type="SMART" id="SM00148">
    <property type="entry name" value="PLCXc"/>
    <property type="match status" value="1"/>
</dbReference>
<gene>
    <name evidence="7" type="ORF">C7999DRAFT_40998</name>
</gene>
<feature type="region of interest" description="Disordered" evidence="5">
    <location>
        <begin position="619"/>
        <end position="731"/>
    </location>
</feature>
<feature type="region of interest" description="Disordered" evidence="5">
    <location>
        <begin position="788"/>
        <end position="841"/>
    </location>
</feature>
<dbReference type="GO" id="GO:0051209">
    <property type="term" value="P:release of sequestered calcium ion into cytosol"/>
    <property type="evidence" value="ECO:0007669"/>
    <property type="project" value="TreeGrafter"/>
</dbReference>
<dbReference type="PANTHER" id="PTHR10336:SF82">
    <property type="entry name" value="PHOSPHOINOSITIDE PHOSPHOLIPASE C"/>
    <property type="match status" value="1"/>
</dbReference>
<dbReference type="GO" id="GO:0016042">
    <property type="term" value="P:lipid catabolic process"/>
    <property type="evidence" value="ECO:0007669"/>
    <property type="project" value="UniProtKB-KW"/>
</dbReference>
<evidence type="ECO:0000313" key="8">
    <source>
        <dbReference type="Proteomes" id="UP001303647"/>
    </source>
</evidence>